<accession>A0ABV8MNY2</accession>
<reference evidence="2" key="1">
    <citation type="journal article" date="2019" name="Int. J. Syst. Evol. Microbiol.">
        <title>The Global Catalogue of Microorganisms (GCM) 10K type strain sequencing project: providing services to taxonomists for standard genome sequencing and annotation.</title>
        <authorList>
            <consortium name="The Broad Institute Genomics Platform"/>
            <consortium name="The Broad Institute Genome Sequencing Center for Infectious Disease"/>
            <person name="Wu L."/>
            <person name="Ma J."/>
        </authorList>
    </citation>
    <scope>NUCLEOTIDE SEQUENCE [LARGE SCALE GENOMIC DNA]</scope>
    <source>
        <strain evidence="2">LMG 29894</strain>
    </source>
</reference>
<evidence type="ECO:0000313" key="1">
    <source>
        <dbReference type="EMBL" id="MFC4159029.1"/>
    </source>
</evidence>
<comment type="caution">
    <text evidence="1">The sequence shown here is derived from an EMBL/GenBank/DDBJ whole genome shotgun (WGS) entry which is preliminary data.</text>
</comment>
<dbReference type="RefSeq" id="WP_378162335.1">
    <property type="nucleotide sequence ID" value="NZ_JBHSBU010000001.1"/>
</dbReference>
<keyword evidence="2" id="KW-1185">Reference proteome</keyword>
<evidence type="ECO:0000313" key="2">
    <source>
        <dbReference type="Proteomes" id="UP001595791"/>
    </source>
</evidence>
<organism evidence="1 2">
    <name type="scientific">Chitinimonas lacunae</name>
    <dbReference type="NCBI Taxonomy" id="1963018"/>
    <lineage>
        <taxon>Bacteria</taxon>
        <taxon>Pseudomonadati</taxon>
        <taxon>Pseudomonadota</taxon>
        <taxon>Betaproteobacteria</taxon>
        <taxon>Neisseriales</taxon>
        <taxon>Chitinibacteraceae</taxon>
        <taxon>Chitinimonas</taxon>
    </lineage>
</organism>
<sequence>MANDLQNIIYTEIQKAVGPIAAQLKFNNLLPFSESTVGDFPWFWENGSDFNASTFQWLNKRLRYNNDGYAETDGSLLNTDLYNVMQVIQYQLDSAEESKLNEAILANAPIINTLIRQWVSLEGALPPDADTMRKQLDYITAGILSWGPEGLTLQQLRNSIDPMALLPNIPVGGDLVVSTLMTYLQKTDSVAGIQNSLSSFNNQIKQVVRNFTATTLKPGFMQTVDSSGKKKVEIEMRVLESVAAIQNELLPKQGGRSFSASFQASKLDAETVSLSVQGGASGSGRLGFLFGFNAQAGASYNMFSADSSLTECDIELTFNGVTAITPQFTAFDINSLTGWWYPLPIADAANPRSDESGYRFTLKPMYDFAVKGNFGALGRLLISQQPVITLRYHTSNYQAFQETFKQDASWGISFLGIKLAGGSESYYRSTTSYDSQSQTVTVTMSPAGINAPLSPTDQLANVIGVQVVWPGATQKQNLAHF</sequence>
<name>A0ABV8MNY2_9NEIS</name>
<proteinExistence type="predicted"/>
<dbReference type="EMBL" id="JBHSBU010000001">
    <property type="protein sequence ID" value="MFC4159029.1"/>
    <property type="molecule type" value="Genomic_DNA"/>
</dbReference>
<protein>
    <submittedName>
        <fullName evidence="1">Uncharacterized protein</fullName>
    </submittedName>
</protein>
<dbReference type="Proteomes" id="UP001595791">
    <property type="component" value="Unassembled WGS sequence"/>
</dbReference>
<gene>
    <name evidence="1" type="ORF">ACFOW7_06625</name>
</gene>